<evidence type="ECO:0000313" key="1">
    <source>
        <dbReference type="EMBL" id="GGH11505.1"/>
    </source>
</evidence>
<name>A0A917MGN0_9HYPH</name>
<dbReference type="Proteomes" id="UP000603912">
    <property type="component" value="Unassembled WGS sequence"/>
</dbReference>
<accession>A0A917MGN0</accession>
<comment type="caution">
    <text evidence="1">The sequence shown here is derived from an EMBL/GenBank/DDBJ whole genome shotgun (WGS) entry which is preliminary data.</text>
</comment>
<gene>
    <name evidence="1" type="ORF">GCM10007036_08610</name>
</gene>
<organism evidence="1 2">
    <name type="scientific">Alsobacter metallidurans</name>
    <dbReference type="NCBI Taxonomy" id="340221"/>
    <lineage>
        <taxon>Bacteria</taxon>
        <taxon>Pseudomonadati</taxon>
        <taxon>Pseudomonadota</taxon>
        <taxon>Alphaproteobacteria</taxon>
        <taxon>Hyphomicrobiales</taxon>
        <taxon>Alsobacteraceae</taxon>
        <taxon>Alsobacter</taxon>
    </lineage>
</organism>
<dbReference type="AlphaFoldDB" id="A0A917MGN0"/>
<protein>
    <submittedName>
        <fullName evidence="1">Uncharacterized protein</fullName>
    </submittedName>
</protein>
<dbReference type="EMBL" id="BMES01000001">
    <property type="protein sequence ID" value="GGH11505.1"/>
    <property type="molecule type" value="Genomic_DNA"/>
</dbReference>
<sequence>MAKTRPFWGGRGLRMVCERLQSSGGMGPEWRGHPPVIASVSEAIQSKGRAVRLDCFASGSQ</sequence>
<keyword evidence="2" id="KW-1185">Reference proteome</keyword>
<proteinExistence type="predicted"/>
<reference evidence="1" key="2">
    <citation type="submission" date="2020-09" db="EMBL/GenBank/DDBJ databases">
        <authorList>
            <person name="Sun Q."/>
            <person name="Zhou Y."/>
        </authorList>
    </citation>
    <scope>NUCLEOTIDE SEQUENCE</scope>
    <source>
        <strain evidence="1">CGMCC 1.12214</strain>
    </source>
</reference>
<reference evidence="1" key="1">
    <citation type="journal article" date="2014" name="Int. J. Syst. Evol. Microbiol.">
        <title>Complete genome sequence of Corynebacterium casei LMG S-19264T (=DSM 44701T), isolated from a smear-ripened cheese.</title>
        <authorList>
            <consortium name="US DOE Joint Genome Institute (JGI-PGF)"/>
            <person name="Walter F."/>
            <person name="Albersmeier A."/>
            <person name="Kalinowski J."/>
            <person name="Ruckert C."/>
        </authorList>
    </citation>
    <scope>NUCLEOTIDE SEQUENCE</scope>
    <source>
        <strain evidence="1">CGMCC 1.12214</strain>
    </source>
</reference>
<evidence type="ECO:0000313" key="2">
    <source>
        <dbReference type="Proteomes" id="UP000603912"/>
    </source>
</evidence>